<accession>A0A2W5N618</accession>
<comment type="caution">
    <text evidence="1">The sequence shown here is derived from an EMBL/GenBank/DDBJ whole genome shotgun (WGS) entry which is preliminary data.</text>
</comment>
<proteinExistence type="predicted"/>
<dbReference type="AlphaFoldDB" id="A0A2W5N618"/>
<reference evidence="1 2" key="1">
    <citation type="submission" date="2017-08" db="EMBL/GenBank/DDBJ databases">
        <title>Infants hospitalized years apart are colonized by the same room-sourced microbial strains.</title>
        <authorList>
            <person name="Brooks B."/>
            <person name="Olm M.R."/>
            <person name="Firek B.A."/>
            <person name="Baker R."/>
            <person name="Thomas B.C."/>
            <person name="Morowitz M.J."/>
            <person name="Banfield J.F."/>
        </authorList>
    </citation>
    <scope>NUCLEOTIDE SEQUENCE [LARGE SCALE GENOMIC DNA]</scope>
    <source>
        <strain evidence="1">S2_005_002_R2_34</strain>
    </source>
</reference>
<dbReference type="Proteomes" id="UP000249185">
    <property type="component" value="Unassembled WGS sequence"/>
</dbReference>
<evidence type="ECO:0008006" key="3">
    <source>
        <dbReference type="Google" id="ProtNLM"/>
    </source>
</evidence>
<sequence length="61" mass="5573">MRGIAVGLLIALGGLGMLSGCGDTRGERVVTGAAGGALAGQVIAGEPLAGAAVGGVVGAVR</sequence>
<evidence type="ECO:0000313" key="1">
    <source>
        <dbReference type="EMBL" id="PZQ47749.1"/>
    </source>
</evidence>
<gene>
    <name evidence="1" type="ORF">DI556_16160</name>
</gene>
<evidence type="ECO:0000313" key="2">
    <source>
        <dbReference type="Proteomes" id="UP000249185"/>
    </source>
</evidence>
<dbReference type="PROSITE" id="PS51257">
    <property type="entry name" value="PROKAR_LIPOPROTEIN"/>
    <property type="match status" value="1"/>
</dbReference>
<name>A0A2W5N618_RHOSU</name>
<protein>
    <recommendedName>
        <fullName evidence="3">17 kDa surface antigen</fullName>
    </recommendedName>
</protein>
<organism evidence="1 2">
    <name type="scientific">Rhodovulum sulfidophilum</name>
    <name type="common">Rhodobacter sulfidophilus</name>
    <dbReference type="NCBI Taxonomy" id="35806"/>
    <lineage>
        <taxon>Bacteria</taxon>
        <taxon>Pseudomonadati</taxon>
        <taxon>Pseudomonadota</taxon>
        <taxon>Alphaproteobacteria</taxon>
        <taxon>Rhodobacterales</taxon>
        <taxon>Paracoccaceae</taxon>
        <taxon>Rhodovulum</taxon>
    </lineage>
</organism>
<dbReference type="EMBL" id="QFPW01000015">
    <property type="protein sequence ID" value="PZQ47749.1"/>
    <property type="molecule type" value="Genomic_DNA"/>
</dbReference>